<keyword evidence="5" id="KW-0297">G-protein coupled receptor</keyword>
<evidence type="ECO:0000256" key="5">
    <source>
        <dbReference type="ARBA" id="ARBA00023040"/>
    </source>
</evidence>
<dbReference type="Gene3D" id="1.20.1070.10">
    <property type="entry name" value="Rhodopsin 7-helix transmembrane proteins"/>
    <property type="match status" value="1"/>
</dbReference>
<keyword evidence="4 12" id="KW-1133">Transmembrane helix</keyword>
<evidence type="ECO:0000256" key="12">
    <source>
        <dbReference type="SAM" id="Phobius"/>
    </source>
</evidence>
<dbReference type="PROSITE" id="PS50262">
    <property type="entry name" value="G_PROTEIN_RECEP_F1_2"/>
    <property type="match status" value="1"/>
</dbReference>
<dbReference type="GO" id="GO:0043005">
    <property type="term" value="C:neuron projection"/>
    <property type="evidence" value="ECO:0007669"/>
    <property type="project" value="TreeGrafter"/>
</dbReference>
<dbReference type="Pfam" id="PF00001">
    <property type="entry name" value="7tm_1"/>
    <property type="match status" value="1"/>
</dbReference>
<name>A0A9Q1EVF2_SYNKA</name>
<evidence type="ECO:0000256" key="11">
    <source>
        <dbReference type="SAM" id="MobiDB-lite"/>
    </source>
</evidence>
<feature type="region of interest" description="Disordered" evidence="11">
    <location>
        <begin position="233"/>
        <end position="293"/>
    </location>
</feature>
<protein>
    <recommendedName>
        <fullName evidence="13">G-protein coupled receptors family 1 profile domain-containing protein</fullName>
    </recommendedName>
</protein>
<comment type="subcellular location">
    <subcellularLocation>
        <location evidence="1">Cell membrane</location>
        <topology evidence="1">Multi-pass membrane protein</topology>
    </subcellularLocation>
</comment>
<keyword evidence="2" id="KW-1003">Cell membrane</keyword>
<feature type="transmembrane region" description="Helical" evidence="12">
    <location>
        <begin position="84"/>
        <end position="102"/>
    </location>
</feature>
<proteinExistence type="predicted"/>
<keyword evidence="7" id="KW-1015">Disulfide bond</keyword>
<dbReference type="GO" id="GO:0004994">
    <property type="term" value="F:somatostatin receptor activity"/>
    <property type="evidence" value="ECO:0007669"/>
    <property type="project" value="InterPro"/>
</dbReference>
<dbReference type="PANTHER" id="PTHR24229:SF42">
    <property type="entry name" value="SOMATOSTATIN RECEPTOR TYPE 3"/>
    <property type="match status" value="1"/>
</dbReference>
<accession>A0A9Q1EVF2</accession>
<dbReference type="InterPro" id="IPR001856">
    <property type="entry name" value="Somatstn_rcpt_3"/>
</dbReference>
<dbReference type="OrthoDB" id="6076970at2759"/>
<evidence type="ECO:0000256" key="9">
    <source>
        <dbReference type="ARBA" id="ARBA00023180"/>
    </source>
</evidence>
<evidence type="ECO:0000256" key="10">
    <source>
        <dbReference type="ARBA" id="ARBA00023224"/>
    </source>
</evidence>
<sequence length="293" mass="32655">MVVLPVVIFANVRKDPPPICNIIWPLPYDNIWKAAFIIYTSTIGFFCPLLVICLCYVMIVVKIRSSGRKVHATSAKRRKSERKVTRMVVIVVAVFVFCWLPFNALNIINQVVSLPAELQGLYSFVVVLSYANSCANPIVYGFLSDNFKRGFRKALCRSSRKVDNRDPSDRLQEQEESKRALKPRDSVRRAMREDEEEEEENEDREEVTEMTEICRITQNANGNGQLERGKQAGALETDSPGQRSKAGEGSGKGPGSGPAAGMSQLLNGAKNGNVKSLPEEPVEKNALLEISYL</sequence>
<dbReference type="InterPro" id="IPR000586">
    <property type="entry name" value="Somatstn_rcpt"/>
</dbReference>
<dbReference type="PANTHER" id="PTHR24229">
    <property type="entry name" value="NEUROPEPTIDES RECEPTOR"/>
    <property type="match status" value="1"/>
</dbReference>
<dbReference type="PRINTS" id="PR00589">
    <property type="entry name" value="SOMATOSTTN3R"/>
</dbReference>
<evidence type="ECO:0000259" key="13">
    <source>
        <dbReference type="PROSITE" id="PS50262"/>
    </source>
</evidence>
<dbReference type="AlphaFoldDB" id="A0A9Q1EVF2"/>
<dbReference type="PRINTS" id="PR00237">
    <property type="entry name" value="GPCRRHODOPSN"/>
</dbReference>
<feature type="compositionally biased region" description="Acidic residues" evidence="11">
    <location>
        <begin position="193"/>
        <end position="209"/>
    </location>
</feature>
<dbReference type="Proteomes" id="UP001152622">
    <property type="component" value="Chromosome 12"/>
</dbReference>
<dbReference type="EMBL" id="JAINUF010000012">
    <property type="protein sequence ID" value="KAJ8345780.1"/>
    <property type="molecule type" value="Genomic_DNA"/>
</dbReference>
<evidence type="ECO:0000313" key="15">
    <source>
        <dbReference type="Proteomes" id="UP001152622"/>
    </source>
</evidence>
<organism evidence="14 15">
    <name type="scientific">Synaphobranchus kaupii</name>
    <name type="common">Kaup's arrowtooth eel</name>
    <dbReference type="NCBI Taxonomy" id="118154"/>
    <lineage>
        <taxon>Eukaryota</taxon>
        <taxon>Metazoa</taxon>
        <taxon>Chordata</taxon>
        <taxon>Craniata</taxon>
        <taxon>Vertebrata</taxon>
        <taxon>Euteleostomi</taxon>
        <taxon>Actinopterygii</taxon>
        <taxon>Neopterygii</taxon>
        <taxon>Teleostei</taxon>
        <taxon>Anguilliformes</taxon>
        <taxon>Synaphobranchidae</taxon>
        <taxon>Synaphobranchus</taxon>
    </lineage>
</organism>
<dbReference type="PRINTS" id="PR00246">
    <property type="entry name" value="SOMATOSTATNR"/>
</dbReference>
<comment type="caution">
    <text evidence="14">The sequence shown here is derived from an EMBL/GenBank/DDBJ whole genome shotgun (WGS) entry which is preliminary data.</text>
</comment>
<keyword evidence="10" id="KW-0807">Transducer</keyword>
<dbReference type="InterPro" id="IPR000276">
    <property type="entry name" value="GPCR_Rhodpsn"/>
</dbReference>
<dbReference type="SUPFAM" id="SSF81321">
    <property type="entry name" value="Family A G protein-coupled receptor-like"/>
    <property type="match status" value="1"/>
</dbReference>
<feature type="compositionally biased region" description="Gly residues" evidence="11">
    <location>
        <begin position="248"/>
        <end position="258"/>
    </location>
</feature>
<evidence type="ECO:0000256" key="8">
    <source>
        <dbReference type="ARBA" id="ARBA00023170"/>
    </source>
</evidence>
<feature type="domain" description="G-protein coupled receptors family 1 profile" evidence="13">
    <location>
        <begin position="1"/>
        <end position="140"/>
    </location>
</feature>
<keyword evidence="9" id="KW-0325">Glycoprotein</keyword>
<evidence type="ECO:0000256" key="3">
    <source>
        <dbReference type="ARBA" id="ARBA00022692"/>
    </source>
</evidence>
<dbReference type="GO" id="GO:0042923">
    <property type="term" value="F:neuropeptide binding"/>
    <property type="evidence" value="ECO:0007669"/>
    <property type="project" value="TreeGrafter"/>
</dbReference>
<dbReference type="GO" id="GO:0005886">
    <property type="term" value="C:plasma membrane"/>
    <property type="evidence" value="ECO:0007669"/>
    <property type="project" value="UniProtKB-SubCell"/>
</dbReference>
<keyword evidence="8" id="KW-0675">Receptor</keyword>
<feature type="transmembrane region" description="Helical" evidence="12">
    <location>
        <begin position="36"/>
        <end position="63"/>
    </location>
</feature>
<evidence type="ECO:0000256" key="7">
    <source>
        <dbReference type="ARBA" id="ARBA00023157"/>
    </source>
</evidence>
<evidence type="ECO:0000256" key="6">
    <source>
        <dbReference type="ARBA" id="ARBA00023136"/>
    </source>
</evidence>
<keyword evidence="3 12" id="KW-0812">Transmembrane</keyword>
<evidence type="ECO:0000256" key="2">
    <source>
        <dbReference type="ARBA" id="ARBA00022475"/>
    </source>
</evidence>
<feature type="region of interest" description="Disordered" evidence="11">
    <location>
        <begin position="158"/>
        <end position="209"/>
    </location>
</feature>
<reference evidence="14" key="1">
    <citation type="journal article" date="2023" name="Science">
        <title>Genome structures resolve the early diversification of teleost fishes.</title>
        <authorList>
            <person name="Parey E."/>
            <person name="Louis A."/>
            <person name="Montfort J."/>
            <person name="Bouchez O."/>
            <person name="Roques C."/>
            <person name="Iampietro C."/>
            <person name="Lluch J."/>
            <person name="Castinel A."/>
            <person name="Donnadieu C."/>
            <person name="Desvignes T."/>
            <person name="Floi Bucao C."/>
            <person name="Jouanno E."/>
            <person name="Wen M."/>
            <person name="Mejri S."/>
            <person name="Dirks R."/>
            <person name="Jansen H."/>
            <person name="Henkel C."/>
            <person name="Chen W.J."/>
            <person name="Zahm M."/>
            <person name="Cabau C."/>
            <person name="Klopp C."/>
            <person name="Thompson A.W."/>
            <person name="Robinson-Rechavi M."/>
            <person name="Braasch I."/>
            <person name="Lecointre G."/>
            <person name="Bobe J."/>
            <person name="Postlethwait J.H."/>
            <person name="Berthelot C."/>
            <person name="Roest Crollius H."/>
            <person name="Guiguen Y."/>
        </authorList>
    </citation>
    <scope>NUCLEOTIDE SEQUENCE</scope>
    <source>
        <strain evidence="14">WJC10195</strain>
    </source>
</reference>
<feature type="transmembrane region" description="Helical" evidence="12">
    <location>
        <begin position="122"/>
        <end position="143"/>
    </location>
</feature>
<keyword evidence="6 12" id="KW-0472">Membrane</keyword>
<feature type="compositionally biased region" description="Basic and acidic residues" evidence="11">
    <location>
        <begin position="160"/>
        <end position="192"/>
    </location>
</feature>
<evidence type="ECO:0000256" key="4">
    <source>
        <dbReference type="ARBA" id="ARBA00022989"/>
    </source>
</evidence>
<gene>
    <name evidence="14" type="ORF">SKAU_G00299730</name>
</gene>
<evidence type="ECO:0000256" key="1">
    <source>
        <dbReference type="ARBA" id="ARBA00004651"/>
    </source>
</evidence>
<keyword evidence="15" id="KW-1185">Reference proteome</keyword>
<dbReference type="InterPro" id="IPR017452">
    <property type="entry name" value="GPCR_Rhodpsn_7TM"/>
</dbReference>
<evidence type="ECO:0000313" key="14">
    <source>
        <dbReference type="EMBL" id="KAJ8345780.1"/>
    </source>
</evidence>